<reference evidence="1" key="1">
    <citation type="submission" date="2016-10" db="EMBL/GenBank/DDBJ databases">
        <authorList>
            <person name="de Groot N.N."/>
        </authorList>
    </citation>
    <scope>NUCLEOTIDE SEQUENCE</scope>
</reference>
<sequence length="71" mass="8094">MKTQKNLDKSLALIQQYIETDQTQELLLLELLKSADKLDEVEKQSCIEMVHKLGGPCNHYFDLTDAINGDD</sequence>
<organism evidence="1">
    <name type="scientific">hydrothermal vent metagenome</name>
    <dbReference type="NCBI Taxonomy" id="652676"/>
    <lineage>
        <taxon>unclassified sequences</taxon>
        <taxon>metagenomes</taxon>
        <taxon>ecological metagenomes</taxon>
    </lineage>
</organism>
<gene>
    <name evidence="1" type="ORF">MNB_SUP05-4-804</name>
</gene>
<proteinExistence type="predicted"/>
<accession>A0A1W1D8V8</accession>
<evidence type="ECO:0000313" key="1">
    <source>
        <dbReference type="EMBL" id="SFV76866.1"/>
    </source>
</evidence>
<dbReference type="EMBL" id="FPHR01000010">
    <property type="protein sequence ID" value="SFV76866.1"/>
    <property type="molecule type" value="Genomic_DNA"/>
</dbReference>
<dbReference type="AlphaFoldDB" id="A0A1W1D8V8"/>
<name>A0A1W1D8V8_9ZZZZ</name>
<protein>
    <submittedName>
        <fullName evidence="1">Uncharacterized protein</fullName>
    </submittedName>
</protein>